<evidence type="ECO:0000313" key="12">
    <source>
        <dbReference type="RefSeq" id="XP_019101819.1"/>
    </source>
</evidence>
<dbReference type="GeneID" id="109133282"/>
<dbReference type="Gene3D" id="1.10.510.10">
    <property type="entry name" value="Transferase(Phosphotransferase) domain 1"/>
    <property type="match status" value="1"/>
</dbReference>
<keyword evidence="6" id="KW-1133">Transmembrane helix</keyword>
<dbReference type="InterPro" id="IPR000719">
    <property type="entry name" value="Prot_kinase_dom"/>
</dbReference>
<dbReference type="PANTHER" id="PTHR47986:SF4">
    <property type="entry name" value="PROTEIN KINASE DOMAIN-CONTAINING PROTEIN"/>
    <property type="match status" value="1"/>
</dbReference>
<evidence type="ECO:0000256" key="8">
    <source>
        <dbReference type="ARBA" id="ARBA00023170"/>
    </source>
</evidence>
<evidence type="ECO:0000313" key="11">
    <source>
        <dbReference type="Proteomes" id="UP000694864"/>
    </source>
</evidence>
<keyword evidence="5" id="KW-0677">Repeat</keyword>
<dbReference type="SUPFAM" id="SSF56112">
    <property type="entry name" value="Protein kinase-like (PK-like)"/>
    <property type="match status" value="1"/>
</dbReference>
<dbReference type="Pfam" id="PF07714">
    <property type="entry name" value="PK_Tyr_Ser-Thr"/>
    <property type="match status" value="1"/>
</dbReference>
<dbReference type="InterPro" id="IPR011009">
    <property type="entry name" value="Kinase-like_dom_sf"/>
</dbReference>
<evidence type="ECO:0000256" key="7">
    <source>
        <dbReference type="ARBA" id="ARBA00023136"/>
    </source>
</evidence>
<keyword evidence="11" id="KW-1185">Reference proteome</keyword>
<accession>A0ABM1RS31</accession>
<feature type="domain" description="Protein kinase" evidence="10">
    <location>
        <begin position="1"/>
        <end position="205"/>
    </location>
</feature>
<evidence type="ECO:0000259" key="10">
    <source>
        <dbReference type="PROSITE" id="PS50011"/>
    </source>
</evidence>
<keyword evidence="2" id="KW-0433">Leucine-rich repeat</keyword>
<reference evidence="11" key="1">
    <citation type="journal article" date="2014" name="Nat. Commun.">
        <title>The emerging biofuel crop Camelina sativa retains a highly undifferentiated hexaploid genome structure.</title>
        <authorList>
            <person name="Kagale S."/>
            <person name="Koh C."/>
            <person name="Nixon J."/>
            <person name="Bollina V."/>
            <person name="Clarke W.E."/>
            <person name="Tuteja R."/>
            <person name="Spillane C."/>
            <person name="Robinson S.J."/>
            <person name="Links M.G."/>
            <person name="Clarke C."/>
            <person name="Higgins E.E."/>
            <person name="Huebert T."/>
            <person name="Sharpe A.G."/>
            <person name="Parkin I.A."/>
        </authorList>
    </citation>
    <scope>NUCLEOTIDE SEQUENCE [LARGE SCALE GENOMIC DNA]</scope>
    <source>
        <strain evidence="11">cv. DH55</strain>
    </source>
</reference>
<evidence type="ECO:0000256" key="2">
    <source>
        <dbReference type="ARBA" id="ARBA00022614"/>
    </source>
</evidence>
<dbReference type="InterPro" id="IPR052422">
    <property type="entry name" value="Auxin_Ser/Thr_Kinase"/>
</dbReference>
<evidence type="ECO:0000256" key="9">
    <source>
        <dbReference type="ARBA" id="ARBA00023180"/>
    </source>
</evidence>
<dbReference type="SMART" id="SM00220">
    <property type="entry name" value="S_TKc"/>
    <property type="match status" value="1"/>
</dbReference>
<dbReference type="Proteomes" id="UP000694864">
    <property type="component" value="Chromosome 6"/>
</dbReference>
<dbReference type="PROSITE" id="PS50011">
    <property type="entry name" value="PROTEIN_KINASE_DOM"/>
    <property type="match status" value="1"/>
</dbReference>
<keyword evidence="9" id="KW-0325">Glycoprotein</keyword>
<organism evidence="11 12">
    <name type="scientific">Camelina sativa</name>
    <name type="common">False flax</name>
    <name type="synonym">Myagrum sativum</name>
    <dbReference type="NCBI Taxonomy" id="90675"/>
    <lineage>
        <taxon>Eukaryota</taxon>
        <taxon>Viridiplantae</taxon>
        <taxon>Streptophyta</taxon>
        <taxon>Embryophyta</taxon>
        <taxon>Tracheophyta</taxon>
        <taxon>Spermatophyta</taxon>
        <taxon>Magnoliopsida</taxon>
        <taxon>eudicotyledons</taxon>
        <taxon>Gunneridae</taxon>
        <taxon>Pentapetalae</taxon>
        <taxon>rosids</taxon>
        <taxon>malvids</taxon>
        <taxon>Brassicales</taxon>
        <taxon>Brassicaceae</taxon>
        <taxon>Camelineae</taxon>
        <taxon>Camelina</taxon>
    </lineage>
</organism>
<dbReference type="InterPro" id="IPR001245">
    <property type="entry name" value="Ser-Thr/Tyr_kinase_cat_dom"/>
</dbReference>
<evidence type="ECO:0000256" key="4">
    <source>
        <dbReference type="ARBA" id="ARBA00022729"/>
    </source>
</evidence>
<dbReference type="Gene3D" id="2.160.10.10">
    <property type="entry name" value="Hexapeptide repeat proteins"/>
    <property type="match status" value="1"/>
</dbReference>
<comment type="subcellular location">
    <subcellularLocation>
        <location evidence="1">Membrane</location>
        <topology evidence="1">Single-pass membrane protein</topology>
    </subcellularLocation>
</comment>
<evidence type="ECO:0000256" key="5">
    <source>
        <dbReference type="ARBA" id="ARBA00022737"/>
    </source>
</evidence>
<keyword evidence="4" id="KW-0732">Signal</keyword>
<evidence type="ECO:0000256" key="1">
    <source>
        <dbReference type="ARBA" id="ARBA00004167"/>
    </source>
</evidence>
<gene>
    <name evidence="12" type="primary">LOC109133282</name>
</gene>
<keyword evidence="7" id="KW-0472">Membrane</keyword>
<protein>
    <submittedName>
        <fullName evidence="12">Receptor-like kinase TMK2</fullName>
    </submittedName>
</protein>
<dbReference type="RefSeq" id="XP_019101819.1">
    <property type="nucleotide sequence ID" value="XM_019246274.1"/>
</dbReference>
<dbReference type="PANTHER" id="PTHR47986">
    <property type="entry name" value="OSJNBA0070M12.3 PROTEIN"/>
    <property type="match status" value="1"/>
</dbReference>
<keyword evidence="3" id="KW-0812">Transmembrane</keyword>
<sequence>MSQGSLRRHLFQWEEEGLKPLEWTTQLTIALDVAKGVEYLHTLALQCQSYIHKDLEPANILLGDYMRAKVSDFGLVRATEEGRASIRTKCVGTAGYIAPEYQMTGRVTTKVDVFSFGVILRQLVTGQEALDENRSEYDHHIFTWFRKFFIDNNSIGKAIDETIELNEETCTVIDEVAKLAIHYCAKEPARRPEMSYIVSMLTSIIVHWAPSEIEEEDEDDTSATISEIIKGWKEPSGVVVGDELPGYTVLGCNNVIGHHVVVGVKCQDLKYKNWDDAFFALVTTIVCTEIKFPTGSIFHQLVYLEPHTNKEAWWNLLSIMLDSSPQLQFLELIDSRPLGSRKDLVAHGTWNQPNNVAECLLHHLETFVRNGYKEQLEESNIFVSATLPIHFKLGKKL</sequence>
<evidence type="ECO:0000256" key="6">
    <source>
        <dbReference type="ARBA" id="ARBA00022989"/>
    </source>
</evidence>
<proteinExistence type="predicted"/>
<reference evidence="12" key="2">
    <citation type="submission" date="2025-08" db="UniProtKB">
        <authorList>
            <consortium name="RefSeq"/>
        </authorList>
    </citation>
    <scope>IDENTIFICATION</scope>
    <source>
        <tissue evidence="12">Leaf</tissue>
    </source>
</reference>
<evidence type="ECO:0000256" key="3">
    <source>
        <dbReference type="ARBA" id="ARBA00022692"/>
    </source>
</evidence>
<keyword evidence="8" id="KW-0675">Receptor</keyword>
<name>A0ABM1RS31_CAMSA</name>